<organism evidence="3 4">
    <name type="scientific">Podospora appendiculata</name>
    <dbReference type="NCBI Taxonomy" id="314037"/>
    <lineage>
        <taxon>Eukaryota</taxon>
        <taxon>Fungi</taxon>
        <taxon>Dikarya</taxon>
        <taxon>Ascomycota</taxon>
        <taxon>Pezizomycotina</taxon>
        <taxon>Sordariomycetes</taxon>
        <taxon>Sordariomycetidae</taxon>
        <taxon>Sordariales</taxon>
        <taxon>Podosporaceae</taxon>
        <taxon>Podospora</taxon>
    </lineage>
</organism>
<name>A0AAE1CAK7_9PEZI</name>
<accession>A0AAE1CAK7</accession>
<dbReference type="InterPro" id="IPR046497">
    <property type="entry name" value="DUF6590"/>
</dbReference>
<evidence type="ECO:0000259" key="2">
    <source>
        <dbReference type="Pfam" id="PF20233"/>
    </source>
</evidence>
<evidence type="ECO:0000256" key="1">
    <source>
        <dbReference type="SAM" id="MobiDB-lite"/>
    </source>
</evidence>
<dbReference type="PANTHER" id="PTHR35391:SF5">
    <property type="entry name" value="DUF6590 DOMAIN-CONTAINING PROTEIN"/>
    <property type="match status" value="1"/>
</dbReference>
<protein>
    <recommendedName>
        <fullName evidence="2">DUF6590 domain-containing protein</fullName>
    </recommendedName>
</protein>
<reference evidence="3" key="1">
    <citation type="journal article" date="2023" name="Mol. Phylogenet. Evol.">
        <title>Genome-scale phylogeny and comparative genomics of the fungal order Sordariales.</title>
        <authorList>
            <person name="Hensen N."/>
            <person name="Bonometti L."/>
            <person name="Westerberg I."/>
            <person name="Brannstrom I.O."/>
            <person name="Guillou S."/>
            <person name="Cros-Aarteil S."/>
            <person name="Calhoun S."/>
            <person name="Haridas S."/>
            <person name="Kuo A."/>
            <person name="Mondo S."/>
            <person name="Pangilinan J."/>
            <person name="Riley R."/>
            <person name="LaButti K."/>
            <person name="Andreopoulos B."/>
            <person name="Lipzen A."/>
            <person name="Chen C."/>
            <person name="Yan M."/>
            <person name="Daum C."/>
            <person name="Ng V."/>
            <person name="Clum A."/>
            <person name="Steindorff A."/>
            <person name="Ohm R.A."/>
            <person name="Martin F."/>
            <person name="Silar P."/>
            <person name="Natvig D.O."/>
            <person name="Lalanne C."/>
            <person name="Gautier V."/>
            <person name="Ament-Velasquez S.L."/>
            <person name="Kruys A."/>
            <person name="Hutchinson M.I."/>
            <person name="Powell A.J."/>
            <person name="Barry K."/>
            <person name="Miller A.N."/>
            <person name="Grigoriev I.V."/>
            <person name="Debuchy R."/>
            <person name="Gladieux P."/>
            <person name="Hiltunen Thoren M."/>
            <person name="Johannesson H."/>
        </authorList>
    </citation>
    <scope>NUCLEOTIDE SEQUENCE</scope>
    <source>
        <strain evidence="3">CBS 314.62</strain>
    </source>
</reference>
<evidence type="ECO:0000313" key="4">
    <source>
        <dbReference type="Proteomes" id="UP001270362"/>
    </source>
</evidence>
<dbReference type="EMBL" id="JAULSO010000003">
    <property type="protein sequence ID" value="KAK3685666.1"/>
    <property type="molecule type" value="Genomic_DNA"/>
</dbReference>
<gene>
    <name evidence="3" type="ORF">B0T22DRAFT_225838</name>
</gene>
<feature type="region of interest" description="Disordered" evidence="1">
    <location>
        <begin position="1"/>
        <end position="39"/>
    </location>
</feature>
<reference evidence="3" key="2">
    <citation type="submission" date="2023-06" db="EMBL/GenBank/DDBJ databases">
        <authorList>
            <consortium name="Lawrence Berkeley National Laboratory"/>
            <person name="Haridas S."/>
            <person name="Hensen N."/>
            <person name="Bonometti L."/>
            <person name="Westerberg I."/>
            <person name="Brannstrom I.O."/>
            <person name="Guillou S."/>
            <person name="Cros-Aarteil S."/>
            <person name="Calhoun S."/>
            <person name="Kuo A."/>
            <person name="Mondo S."/>
            <person name="Pangilinan J."/>
            <person name="Riley R."/>
            <person name="Labutti K."/>
            <person name="Andreopoulos B."/>
            <person name="Lipzen A."/>
            <person name="Chen C."/>
            <person name="Yanf M."/>
            <person name="Daum C."/>
            <person name="Ng V."/>
            <person name="Clum A."/>
            <person name="Steindorff A."/>
            <person name="Ohm R."/>
            <person name="Martin F."/>
            <person name="Silar P."/>
            <person name="Natvig D."/>
            <person name="Lalanne C."/>
            <person name="Gautier V."/>
            <person name="Ament-Velasquez S.L."/>
            <person name="Kruys A."/>
            <person name="Hutchinson M.I."/>
            <person name="Powell A.J."/>
            <person name="Barry K."/>
            <person name="Miller A.N."/>
            <person name="Grigoriev I.V."/>
            <person name="Debuchy R."/>
            <person name="Gladieux P."/>
            <person name="Thoren M.H."/>
            <person name="Johannesson H."/>
        </authorList>
    </citation>
    <scope>NUCLEOTIDE SEQUENCE</scope>
    <source>
        <strain evidence="3">CBS 314.62</strain>
    </source>
</reference>
<dbReference type="Pfam" id="PF20233">
    <property type="entry name" value="DUF6590"/>
    <property type="match status" value="1"/>
</dbReference>
<keyword evidence="4" id="KW-1185">Reference proteome</keyword>
<dbReference type="AlphaFoldDB" id="A0AAE1CAK7"/>
<proteinExistence type="predicted"/>
<dbReference type="Proteomes" id="UP001270362">
    <property type="component" value="Unassembled WGS sequence"/>
</dbReference>
<comment type="caution">
    <text evidence="3">The sequence shown here is derived from an EMBL/GenBank/DDBJ whole genome shotgun (WGS) entry which is preliminary data.</text>
</comment>
<evidence type="ECO:0000313" key="3">
    <source>
        <dbReference type="EMBL" id="KAK3685666.1"/>
    </source>
</evidence>
<feature type="domain" description="DUF6590" evidence="2">
    <location>
        <begin position="78"/>
        <end position="226"/>
    </location>
</feature>
<dbReference type="PANTHER" id="PTHR35391">
    <property type="entry name" value="C2H2-TYPE DOMAIN-CONTAINING PROTEIN-RELATED"/>
    <property type="match status" value="1"/>
</dbReference>
<sequence length="250" mass="27691">MAVGAHASESSHDYGSSYISPGYEEDAGGQATPRPASPAVATLPGNYEYGVNAIATDPTTGHGLTEELDARYVVEASNRFMPGEVFKILWSEPLGAGGRTENMSVWGERSHLGQKFYIGFRRFIVVANDEGHCTCVPILTYERRACTKRGVKPQKHGIVCQVGSRPRAIEGEPKLGFRPVRMALDYPSEKLAPESRVNYSKLVTVEHNVKVYFIGRIVREDFEEVVSQAVDSCWQGKKRQSENRSSRHGR</sequence>